<dbReference type="Proteomes" id="UP000315983">
    <property type="component" value="Unassembled WGS sequence"/>
</dbReference>
<organism evidence="4 5">
    <name type="scientific">Salinispora arenicola</name>
    <dbReference type="NCBI Taxonomy" id="168697"/>
    <lineage>
        <taxon>Bacteria</taxon>
        <taxon>Bacillati</taxon>
        <taxon>Actinomycetota</taxon>
        <taxon>Actinomycetes</taxon>
        <taxon>Micromonosporales</taxon>
        <taxon>Micromonosporaceae</taxon>
        <taxon>Salinispora</taxon>
    </lineage>
</organism>
<reference evidence="3 6" key="2">
    <citation type="submission" date="2021-03" db="EMBL/GenBank/DDBJ databases">
        <title>Whole genome shotgun sequence of Salinispora arenicola NBRC 105043.</title>
        <authorList>
            <person name="Komaki H."/>
            <person name="Tamura T."/>
        </authorList>
    </citation>
    <scope>NUCLEOTIDE SEQUENCE [LARGE SCALE GENOMIC DNA]</scope>
    <source>
        <strain evidence="3 6">NBRC 105043</strain>
    </source>
</reference>
<comment type="caution">
    <text evidence="4">The sequence shown here is derived from an EMBL/GenBank/DDBJ whole genome shotgun (WGS) entry which is preliminary data.</text>
</comment>
<evidence type="ECO:0000313" key="6">
    <source>
        <dbReference type="Proteomes" id="UP000677457"/>
    </source>
</evidence>
<feature type="chain" id="PRO_5021784899" description="Secreted protein" evidence="2">
    <location>
        <begin position="32"/>
        <end position="200"/>
    </location>
</feature>
<feature type="region of interest" description="Disordered" evidence="1">
    <location>
        <begin position="57"/>
        <end position="79"/>
    </location>
</feature>
<sequence length="200" mass="21878">MNTILRRSVLAVAASATLGGAFAVATTPATAAGNPHPDKVADASSWLQEELLTLQPGTTDGGVYTDKPGYHNTRTANDPTDYSILDEKDQGGPSDKAAAYDWTFSEATNIAEYSSRLLASGKDSNDPRLDGWREFFGQADNDTDVEGWDFRTDEAATSDPSHLWHIHLSEDRDKVTSFENKEALLSVLRGETVDQWRLNK</sequence>
<accession>A0A542XQP7</accession>
<name>A0A542XQP7_SALAC</name>
<dbReference type="GeneID" id="93772558"/>
<reference evidence="4 5" key="1">
    <citation type="submission" date="2019-06" db="EMBL/GenBank/DDBJ databases">
        <title>Sequencing the genomes of 1000 actinobacteria strains.</title>
        <authorList>
            <person name="Klenk H.-P."/>
        </authorList>
    </citation>
    <scope>NUCLEOTIDE SEQUENCE [LARGE SCALE GENOMIC DNA]</scope>
    <source>
        <strain evidence="4 5">DSM 44819</strain>
    </source>
</reference>
<evidence type="ECO:0000256" key="2">
    <source>
        <dbReference type="SAM" id="SignalP"/>
    </source>
</evidence>
<evidence type="ECO:0000313" key="5">
    <source>
        <dbReference type="Proteomes" id="UP000315983"/>
    </source>
</evidence>
<dbReference type="RefSeq" id="WP_142116520.1">
    <property type="nucleotide sequence ID" value="NZ_BOQM01000026.1"/>
</dbReference>
<proteinExistence type="predicted"/>
<evidence type="ECO:0000313" key="3">
    <source>
        <dbReference type="EMBL" id="GIM86564.1"/>
    </source>
</evidence>
<dbReference type="Proteomes" id="UP000677457">
    <property type="component" value="Unassembled WGS sequence"/>
</dbReference>
<dbReference type="AlphaFoldDB" id="A0A542XQP7"/>
<gene>
    <name evidence="4" type="ORF">FB564_3354</name>
    <name evidence="3" type="ORF">Sar04_33000</name>
</gene>
<evidence type="ECO:0000256" key="1">
    <source>
        <dbReference type="SAM" id="MobiDB-lite"/>
    </source>
</evidence>
<keyword evidence="6" id="KW-1185">Reference proteome</keyword>
<evidence type="ECO:0008006" key="7">
    <source>
        <dbReference type="Google" id="ProtNLM"/>
    </source>
</evidence>
<evidence type="ECO:0000313" key="4">
    <source>
        <dbReference type="EMBL" id="TQL38167.1"/>
    </source>
</evidence>
<dbReference type="PROSITE" id="PS51318">
    <property type="entry name" value="TAT"/>
    <property type="match status" value="1"/>
</dbReference>
<dbReference type="InterPro" id="IPR006311">
    <property type="entry name" value="TAT_signal"/>
</dbReference>
<keyword evidence="2" id="KW-0732">Signal</keyword>
<dbReference type="EMBL" id="VFOL01000001">
    <property type="protein sequence ID" value="TQL38167.1"/>
    <property type="molecule type" value="Genomic_DNA"/>
</dbReference>
<feature type="signal peptide" evidence="2">
    <location>
        <begin position="1"/>
        <end position="31"/>
    </location>
</feature>
<dbReference type="EMBL" id="BOQM01000026">
    <property type="protein sequence ID" value="GIM86564.1"/>
    <property type="molecule type" value="Genomic_DNA"/>
</dbReference>
<protein>
    <recommendedName>
        <fullName evidence="7">Secreted protein</fullName>
    </recommendedName>
</protein>